<dbReference type="GO" id="GO:0016020">
    <property type="term" value="C:membrane"/>
    <property type="evidence" value="ECO:0007669"/>
    <property type="project" value="UniProtKB-SubCell"/>
</dbReference>
<dbReference type="InterPro" id="IPR003406">
    <property type="entry name" value="Glyco_trans_14"/>
</dbReference>
<keyword evidence="14" id="KW-1185">Reference proteome</keyword>
<protein>
    <recommendedName>
        <fullName evidence="12">Pre-mRNA-splicing factor 38</fullName>
    </recommendedName>
</protein>
<dbReference type="InterPro" id="IPR044174">
    <property type="entry name" value="BC10-like"/>
</dbReference>
<reference evidence="13 14" key="1">
    <citation type="submission" date="2024-01" db="EMBL/GenBank/DDBJ databases">
        <title>The genomes of 5 underutilized Papilionoideae crops provide insights into root nodulation and disease resistanc.</title>
        <authorList>
            <person name="Yuan L."/>
        </authorList>
    </citation>
    <scope>NUCLEOTIDE SEQUENCE [LARGE SCALE GENOMIC DNA]</scope>
    <source>
        <strain evidence="13">ZHUSHIDOU_FW_LH</strain>
        <tissue evidence="13">Leaf</tissue>
    </source>
</reference>
<dbReference type="GO" id="GO:0005681">
    <property type="term" value="C:spliceosomal complex"/>
    <property type="evidence" value="ECO:0007669"/>
    <property type="project" value="UniProtKB-KW"/>
</dbReference>
<name>A0AAN9PCL0_CROPI</name>
<evidence type="ECO:0000256" key="8">
    <source>
        <dbReference type="ARBA" id="ARBA00023136"/>
    </source>
</evidence>
<dbReference type="AlphaFoldDB" id="A0AAN9PCL0"/>
<keyword evidence="10 12" id="KW-0508">mRNA splicing</keyword>
<evidence type="ECO:0000256" key="9">
    <source>
        <dbReference type="ARBA" id="ARBA00023180"/>
    </source>
</evidence>
<evidence type="ECO:0000256" key="10">
    <source>
        <dbReference type="ARBA" id="ARBA00023187"/>
    </source>
</evidence>
<comment type="function">
    <text evidence="12">Required for pre-mRNA splicing.</text>
</comment>
<evidence type="ECO:0000256" key="11">
    <source>
        <dbReference type="ARBA" id="ARBA00023242"/>
    </source>
</evidence>
<dbReference type="GO" id="GO:0016757">
    <property type="term" value="F:glycosyltransferase activity"/>
    <property type="evidence" value="ECO:0007669"/>
    <property type="project" value="UniProtKB-KW"/>
</dbReference>
<dbReference type="Pfam" id="PF02485">
    <property type="entry name" value="Branch"/>
    <property type="match status" value="1"/>
</dbReference>
<dbReference type="InterPro" id="IPR005037">
    <property type="entry name" value="PRP38"/>
</dbReference>
<keyword evidence="5" id="KW-0328">Glycosyltransferase</keyword>
<dbReference type="GO" id="GO:0000398">
    <property type="term" value="P:mRNA splicing, via spliceosome"/>
    <property type="evidence" value="ECO:0007669"/>
    <property type="project" value="UniProtKB-UniRule"/>
</dbReference>
<keyword evidence="9" id="KW-0325">Glycoprotein</keyword>
<accession>A0AAN9PCL0</accession>
<dbReference type="PANTHER" id="PTHR31042">
    <property type="entry name" value="CORE-2/I-BRANCHING BETA-1,6-N-ACETYLGLUCOSAMINYLTRANSFERASE FAMILY PROTEIN-RELATED"/>
    <property type="match status" value="1"/>
</dbReference>
<comment type="subcellular location">
    <subcellularLocation>
        <location evidence="2">Membrane</location>
        <topology evidence="2">Single-pass type II membrane protein</topology>
    </subcellularLocation>
    <subcellularLocation>
        <location evidence="1 12">Nucleus</location>
    </subcellularLocation>
</comment>
<proteinExistence type="inferred from homology"/>
<evidence type="ECO:0000256" key="2">
    <source>
        <dbReference type="ARBA" id="ARBA00004606"/>
    </source>
</evidence>
<dbReference type="EMBL" id="JAYWIO010000001">
    <property type="protein sequence ID" value="KAK7292429.1"/>
    <property type="molecule type" value="Genomic_DNA"/>
</dbReference>
<evidence type="ECO:0000256" key="6">
    <source>
        <dbReference type="ARBA" id="ARBA00022679"/>
    </source>
</evidence>
<keyword evidence="6" id="KW-0808">Transferase</keyword>
<comment type="caution">
    <text evidence="13">The sequence shown here is derived from an EMBL/GenBank/DDBJ whole genome shotgun (WGS) entry which is preliminary data.</text>
</comment>
<keyword evidence="11 12" id="KW-0539">Nucleus</keyword>
<evidence type="ECO:0000256" key="4">
    <source>
        <dbReference type="ARBA" id="ARBA00022664"/>
    </source>
</evidence>
<keyword evidence="8" id="KW-0472">Membrane</keyword>
<evidence type="ECO:0000313" key="14">
    <source>
        <dbReference type="Proteomes" id="UP001372338"/>
    </source>
</evidence>
<dbReference type="Proteomes" id="UP001372338">
    <property type="component" value="Unassembled WGS sequence"/>
</dbReference>
<keyword evidence="4 12" id="KW-0507">mRNA processing</keyword>
<evidence type="ECO:0000256" key="12">
    <source>
        <dbReference type="RuleBase" id="RU367025"/>
    </source>
</evidence>
<dbReference type="Pfam" id="PF03371">
    <property type="entry name" value="PRP38"/>
    <property type="match status" value="1"/>
</dbReference>
<keyword evidence="7 12" id="KW-0747">Spliceosome</keyword>
<dbReference type="PANTHER" id="PTHR31042:SF150">
    <property type="entry name" value="OS06G0661900 PROTEIN"/>
    <property type="match status" value="1"/>
</dbReference>
<evidence type="ECO:0000256" key="1">
    <source>
        <dbReference type="ARBA" id="ARBA00004123"/>
    </source>
</evidence>
<evidence type="ECO:0000313" key="13">
    <source>
        <dbReference type="EMBL" id="KAK7292429.1"/>
    </source>
</evidence>
<comment type="similarity">
    <text evidence="3 12">Belongs to the PRP38 family.</text>
</comment>
<gene>
    <name evidence="13" type="ORF">RIF29_08208</name>
</gene>
<sequence length="211" mass="24468">MELDHLDGTFSGNRKPTPFICLVMKMLQIPLEKEIVIEFIKNEDYKYVRILGAFYLRLTGSNIDVYRYLEPLYNDYRNLRRKLADGLLPSIGISALSAREAEDRTNISGSGEKVVWGEISMVDAERRLLENALQDSDNQQFVLLSDSCVPLYNFHYIYHYLMYTNISFVDCFKDPGPHGNGRYSEHMLPEIQVEDFRKGAQVIFLLQSYCI</sequence>
<organism evidence="13 14">
    <name type="scientific">Crotalaria pallida</name>
    <name type="common">Smooth rattlebox</name>
    <name type="synonym">Crotalaria striata</name>
    <dbReference type="NCBI Taxonomy" id="3830"/>
    <lineage>
        <taxon>Eukaryota</taxon>
        <taxon>Viridiplantae</taxon>
        <taxon>Streptophyta</taxon>
        <taxon>Embryophyta</taxon>
        <taxon>Tracheophyta</taxon>
        <taxon>Spermatophyta</taxon>
        <taxon>Magnoliopsida</taxon>
        <taxon>eudicotyledons</taxon>
        <taxon>Gunneridae</taxon>
        <taxon>Pentapetalae</taxon>
        <taxon>rosids</taxon>
        <taxon>fabids</taxon>
        <taxon>Fabales</taxon>
        <taxon>Fabaceae</taxon>
        <taxon>Papilionoideae</taxon>
        <taxon>50 kb inversion clade</taxon>
        <taxon>genistoids sensu lato</taxon>
        <taxon>core genistoids</taxon>
        <taxon>Crotalarieae</taxon>
        <taxon>Crotalaria</taxon>
    </lineage>
</organism>
<evidence type="ECO:0000256" key="7">
    <source>
        <dbReference type="ARBA" id="ARBA00022728"/>
    </source>
</evidence>
<evidence type="ECO:0000256" key="3">
    <source>
        <dbReference type="ARBA" id="ARBA00006164"/>
    </source>
</evidence>
<evidence type="ECO:0000256" key="5">
    <source>
        <dbReference type="ARBA" id="ARBA00022676"/>
    </source>
</evidence>